<accession>D7MGS3</accession>
<protein>
    <submittedName>
        <fullName evidence="1">Predicted protein</fullName>
    </submittedName>
</protein>
<keyword evidence="2" id="KW-1185">Reference proteome</keyword>
<proteinExistence type="predicted"/>
<dbReference type="Gramene" id="Al_scaffold_0007_2221">
    <property type="protein sequence ID" value="Al_scaffold_0007_2221"/>
    <property type="gene ID" value="Al_scaffold_0007_2221"/>
</dbReference>
<sequence length="67" mass="7573">MDPNHQRQQLKNVTFGLLNDIGINLSKLYDLADMANNTGPIMQIENVMENCENHAASILNLPPRILR</sequence>
<gene>
    <name evidence="1" type="ORF">ARALYDRAFT_658166</name>
</gene>
<dbReference type="Proteomes" id="UP000008694">
    <property type="component" value="Unassembled WGS sequence"/>
</dbReference>
<dbReference type="EMBL" id="GL348719">
    <property type="protein sequence ID" value="EFH46248.1"/>
    <property type="molecule type" value="Genomic_DNA"/>
</dbReference>
<dbReference type="AlphaFoldDB" id="D7MGS3"/>
<name>D7MGS3_ARALL</name>
<organism evidence="2">
    <name type="scientific">Arabidopsis lyrata subsp. lyrata</name>
    <name type="common">Lyre-leaved rock-cress</name>
    <dbReference type="NCBI Taxonomy" id="81972"/>
    <lineage>
        <taxon>Eukaryota</taxon>
        <taxon>Viridiplantae</taxon>
        <taxon>Streptophyta</taxon>
        <taxon>Embryophyta</taxon>
        <taxon>Tracheophyta</taxon>
        <taxon>Spermatophyta</taxon>
        <taxon>Magnoliopsida</taxon>
        <taxon>eudicotyledons</taxon>
        <taxon>Gunneridae</taxon>
        <taxon>Pentapetalae</taxon>
        <taxon>rosids</taxon>
        <taxon>malvids</taxon>
        <taxon>Brassicales</taxon>
        <taxon>Brassicaceae</taxon>
        <taxon>Camelineae</taxon>
        <taxon>Arabidopsis</taxon>
    </lineage>
</organism>
<evidence type="ECO:0000313" key="2">
    <source>
        <dbReference type="Proteomes" id="UP000008694"/>
    </source>
</evidence>
<evidence type="ECO:0000313" key="1">
    <source>
        <dbReference type="EMBL" id="EFH46248.1"/>
    </source>
</evidence>
<dbReference type="HOGENOM" id="CLU_2815886_0_0_1"/>
<reference evidence="2" key="1">
    <citation type="journal article" date="2011" name="Nat. Genet.">
        <title>The Arabidopsis lyrata genome sequence and the basis of rapid genome size change.</title>
        <authorList>
            <person name="Hu T.T."/>
            <person name="Pattyn P."/>
            <person name="Bakker E.G."/>
            <person name="Cao J."/>
            <person name="Cheng J.-F."/>
            <person name="Clark R.M."/>
            <person name="Fahlgren N."/>
            <person name="Fawcett J.A."/>
            <person name="Grimwood J."/>
            <person name="Gundlach H."/>
            <person name="Haberer G."/>
            <person name="Hollister J.D."/>
            <person name="Ossowski S."/>
            <person name="Ottilar R.P."/>
            <person name="Salamov A.A."/>
            <person name="Schneeberger K."/>
            <person name="Spannagl M."/>
            <person name="Wang X."/>
            <person name="Yang L."/>
            <person name="Nasrallah M.E."/>
            <person name="Bergelson J."/>
            <person name="Carrington J.C."/>
            <person name="Gaut B.S."/>
            <person name="Schmutz J."/>
            <person name="Mayer K.F.X."/>
            <person name="Van de Peer Y."/>
            <person name="Grigoriev I.V."/>
            <person name="Nordborg M."/>
            <person name="Weigel D."/>
            <person name="Guo Y.-L."/>
        </authorList>
    </citation>
    <scope>NUCLEOTIDE SEQUENCE [LARGE SCALE GENOMIC DNA]</scope>
    <source>
        <strain evidence="2">cv. MN47</strain>
    </source>
</reference>